<evidence type="ECO:0000256" key="4">
    <source>
        <dbReference type="ARBA" id="ARBA00022692"/>
    </source>
</evidence>
<accession>A0A382NCR9</accession>
<dbReference type="PANTHER" id="PTHR31585:SF0">
    <property type="entry name" value="FOLATE-BIOPTERIN TRANSPORTER 1, CHLOROPLASTIC"/>
    <property type="match status" value="1"/>
</dbReference>
<evidence type="ECO:0000256" key="6">
    <source>
        <dbReference type="ARBA" id="ARBA00023136"/>
    </source>
</evidence>
<evidence type="ECO:0000256" key="7">
    <source>
        <dbReference type="SAM" id="Phobius"/>
    </source>
</evidence>
<feature type="transmembrane region" description="Helical" evidence="7">
    <location>
        <begin position="292"/>
        <end position="314"/>
    </location>
</feature>
<evidence type="ECO:0000313" key="8">
    <source>
        <dbReference type="EMBL" id="SVC58846.1"/>
    </source>
</evidence>
<feature type="non-terminal residue" evidence="8">
    <location>
        <position position="369"/>
    </location>
</feature>
<organism evidence="8">
    <name type="scientific">marine metagenome</name>
    <dbReference type="NCBI Taxonomy" id="408172"/>
    <lineage>
        <taxon>unclassified sequences</taxon>
        <taxon>metagenomes</taxon>
        <taxon>ecological metagenomes</taxon>
    </lineage>
</organism>
<feature type="transmembrane region" description="Helical" evidence="7">
    <location>
        <begin position="86"/>
        <end position="107"/>
    </location>
</feature>
<evidence type="ECO:0000256" key="2">
    <source>
        <dbReference type="ARBA" id="ARBA00007015"/>
    </source>
</evidence>
<dbReference type="EMBL" id="UINC01099514">
    <property type="protein sequence ID" value="SVC58846.1"/>
    <property type="molecule type" value="Genomic_DNA"/>
</dbReference>
<keyword evidence="5 7" id="KW-1133">Transmembrane helix</keyword>
<keyword evidence="4 7" id="KW-0812">Transmembrane</keyword>
<evidence type="ECO:0000256" key="3">
    <source>
        <dbReference type="ARBA" id="ARBA00022448"/>
    </source>
</evidence>
<feature type="transmembrane region" description="Helical" evidence="7">
    <location>
        <begin position="61"/>
        <end position="80"/>
    </location>
</feature>
<proteinExistence type="inferred from homology"/>
<protein>
    <recommendedName>
        <fullName evidence="9">Major facilitator superfamily (MFS) profile domain-containing protein</fullName>
    </recommendedName>
</protein>
<feature type="transmembrane region" description="Helical" evidence="7">
    <location>
        <begin position="326"/>
        <end position="349"/>
    </location>
</feature>
<dbReference type="SUPFAM" id="SSF103473">
    <property type="entry name" value="MFS general substrate transporter"/>
    <property type="match status" value="1"/>
</dbReference>
<dbReference type="Gene3D" id="1.20.1250.20">
    <property type="entry name" value="MFS general substrate transporter like domains"/>
    <property type="match status" value="1"/>
</dbReference>
<evidence type="ECO:0000256" key="1">
    <source>
        <dbReference type="ARBA" id="ARBA00004141"/>
    </source>
</evidence>
<comment type="subcellular location">
    <subcellularLocation>
        <location evidence="1">Membrane</location>
        <topology evidence="1">Multi-pass membrane protein</topology>
    </subcellularLocation>
</comment>
<dbReference type="InterPro" id="IPR039309">
    <property type="entry name" value="BT1"/>
</dbReference>
<evidence type="ECO:0008006" key="9">
    <source>
        <dbReference type="Google" id="ProtNLM"/>
    </source>
</evidence>
<sequence>GTGDSSYGFLTQPIRSMLRSWDYDAQSIAAYLFWLGLPWYIKPVFGLLTDFLPIKGLRRKYYFICSNLIVFIGLVAASMLNLRPEISYVLLVFLIFGNAGTAFADVVTDGHMIDKGQPLGITGKLQAVQHIGIYTSYMVAGVFGGYISQNKLQNTGFLICALMALLPMAIAIFLVKDDPVKMPENRFSGAWSEVKSALTTRVVILVAVFFAFLKFSPFSADVYYVHVTKELGFDEQFIGYTYSLEKAASLLACVLYAKFAERVSFKMLLHGSIVFAILSNLVYIGLQGETSAMVISFTFGFVYMVANLTLLELAARYCPPAVAGTLFAFIMSLSNLSWSSSAVLGGYWYESWKASLGASASYSLVVLIS</sequence>
<keyword evidence="3" id="KW-0813">Transport</keyword>
<reference evidence="8" key="1">
    <citation type="submission" date="2018-05" db="EMBL/GenBank/DDBJ databases">
        <authorList>
            <person name="Lanie J.A."/>
            <person name="Ng W.-L."/>
            <person name="Kazmierczak K.M."/>
            <person name="Andrzejewski T.M."/>
            <person name="Davidsen T.M."/>
            <person name="Wayne K.J."/>
            <person name="Tettelin H."/>
            <person name="Glass J.I."/>
            <person name="Rusch D."/>
            <person name="Podicherti R."/>
            <person name="Tsui H.-C.T."/>
            <person name="Winkler M.E."/>
        </authorList>
    </citation>
    <scope>NUCLEOTIDE SEQUENCE</scope>
</reference>
<evidence type="ECO:0000256" key="5">
    <source>
        <dbReference type="ARBA" id="ARBA00022989"/>
    </source>
</evidence>
<gene>
    <name evidence="8" type="ORF">METZ01_LOCUS311700</name>
</gene>
<feature type="transmembrane region" description="Helical" evidence="7">
    <location>
        <begin position="28"/>
        <end position="49"/>
    </location>
</feature>
<dbReference type="Pfam" id="PF03092">
    <property type="entry name" value="BT1"/>
    <property type="match status" value="1"/>
</dbReference>
<feature type="non-terminal residue" evidence="8">
    <location>
        <position position="1"/>
    </location>
</feature>
<feature type="transmembrane region" description="Helical" evidence="7">
    <location>
        <begin position="196"/>
        <end position="217"/>
    </location>
</feature>
<feature type="transmembrane region" description="Helical" evidence="7">
    <location>
        <begin position="268"/>
        <end position="286"/>
    </location>
</feature>
<dbReference type="AlphaFoldDB" id="A0A382NCR9"/>
<feature type="transmembrane region" description="Helical" evidence="7">
    <location>
        <begin position="155"/>
        <end position="175"/>
    </location>
</feature>
<dbReference type="GO" id="GO:0016020">
    <property type="term" value="C:membrane"/>
    <property type="evidence" value="ECO:0007669"/>
    <property type="project" value="UniProtKB-SubCell"/>
</dbReference>
<comment type="similarity">
    <text evidence="2">Belongs to the major facilitator superfamily. Folate-biopterin transporter (TC 2.A.71) family.</text>
</comment>
<keyword evidence="6 7" id="KW-0472">Membrane</keyword>
<dbReference type="PANTHER" id="PTHR31585">
    <property type="entry name" value="FOLATE-BIOPTERIN TRANSPORTER 1, CHLOROPLASTIC"/>
    <property type="match status" value="1"/>
</dbReference>
<name>A0A382NCR9_9ZZZZ</name>
<dbReference type="InterPro" id="IPR036259">
    <property type="entry name" value="MFS_trans_sf"/>
</dbReference>